<keyword evidence="2" id="KW-1185">Reference proteome</keyword>
<feature type="non-terminal residue" evidence="1">
    <location>
        <position position="114"/>
    </location>
</feature>
<dbReference type="Gene3D" id="2.70.98.10">
    <property type="match status" value="1"/>
</dbReference>
<gene>
    <name evidence="1" type="ORF">IFM89_013491</name>
</gene>
<dbReference type="InterPro" id="IPR014718">
    <property type="entry name" value="GH-type_carb-bd"/>
</dbReference>
<dbReference type="OrthoDB" id="1723022at2759"/>
<evidence type="ECO:0000313" key="2">
    <source>
        <dbReference type="Proteomes" id="UP000631114"/>
    </source>
</evidence>
<dbReference type="Proteomes" id="UP000631114">
    <property type="component" value="Unassembled WGS sequence"/>
</dbReference>
<name>A0A835H2P5_9MAGN</name>
<accession>A0A835H2P5</accession>
<protein>
    <submittedName>
        <fullName evidence="1">Uncharacterized protein</fullName>
    </submittedName>
</protein>
<comment type="caution">
    <text evidence="1">The sequence shown here is derived from an EMBL/GenBank/DDBJ whole genome shotgun (WGS) entry which is preliminary data.</text>
</comment>
<organism evidence="1 2">
    <name type="scientific">Coptis chinensis</name>
    <dbReference type="NCBI Taxonomy" id="261450"/>
    <lineage>
        <taxon>Eukaryota</taxon>
        <taxon>Viridiplantae</taxon>
        <taxon>Streptophyta</taxon>
        <taxon>Embryophyta</taxon>
        <taxon>Tracheophyta</taxon>
        <taxon>Spermatophyta</taxon>
        <taxon>Magnoliopsida</taxon>
        <taxon>Ranunculales</taxon>
        <taxon>Ranunculaceae</taxon>
        <taxon>Coptidoideae</taxon>
        <taxon>Coptis</taxon>
    </lineage>
</organism>
<reference evidence="1 2" key="1">
    <citation type="submission" date="2020-10" db="EMBL/GenBank/DDBJ databases">
        <title>The Coptis chinensis genome and diversification of protoberbering-type alkaloids.</title>
        <authorList>
            <person name="Wang B."/>
            <person name="Shu S."/>
            <person name="Song C."/>
            <person name="Liu Y."/>
        </authorList>
    </citation>
    <scope>NUCLEOTIDE SEQUENCE [LARGE SCALE GENOMIC DNA]</scope>
    <source>
        <strain evidence="1">HL-2020</strain>
        <tissue evidence="1">Leaf</tissue>
    </source>
</reference>
<evidence type="ECO:0000313" key="1">
    <source>
        <dbReference type="EMBL" id="KAF9592265.1"/>
    </source>
</evidence>
<dbReference type="AlphaFoldDB" id="A0A835H2P5"/>
<dbReference type="EMBL" id="JADFTS010000008">
    <property type="protein sequence ID" value="KAF9592265.1"/>
    <property type="molecule type" value="Genomic_DNA"/>
</dbReference>
<dbReference type="GO" id="GO:0030246">
    <property type="term" value="F:carbohydrate binding"/>
    <property type="evidence" value="ECO:0007669"/>
    <property type="project" value="InterPro"/>
</dbReference>
<sequence>MKGGIGLVLNEVSQTNSKGTPVCTLDWIVANVDADSIDALQVLLHISRSLVGKGLEYWLIRMGYEDIYLASPGSSSQKFGDGYFICIGPASMLVPIIVNPGEDWRGAQVIEHDN</sequence>
<proteinExistence type="predicted"/>